<dbReference type="PANTHER" id="PTHR45772">
    <property type="entry name" value="CONSERVED COMPONENT OF ABC TRANSPORTER FOR NATURAL AMINO ACIDS-RELATED"/>
    <property type="match status" value="1"/>
</dbReference>
<dbReference type="Proteomes" id="UP000295727">
    <property type="component" value="Chromosome 2"/>
</dbReference>
<evidence type="ECO:0000313" key="7">
    <source>
        <dbReference type="EMBL" id="QBQ99151.1"/>
    </source>
</evidence>
<dbReference type="OrthoDB" id="9781337at2"/>
<evidence type="ECO:0000259" key="6">
    <source>
        <dbReference type="PROSITE" id="PS50893"/>
    </source>
</evidence>
<keyword evidence="4" id="KW-0547">Nucleotide-binding</keyword>
<dbReference type="InterPro" id="IPR003439">
    <property type="entry name" value="ABC_transporter-like_ATP-bd"/>
</dbReference>
<organism evidence="7 8">
    <name type="scientific">Paraburkholderia pallida</name>
    <dbReference type="NCBI Taxonomy" id="2547399"/>
    <lineage>
        <taxon>Bacteria</taxon>
        <taxon>Pseudomonadati</taxon>
        <taxon>Pseudomonadota</taxon>
        <taxon>Betaproteobacteria</taxon>
        <taxon>Burkholderiales</taxon>
        <taxon>Burkholderiaceae</taxon>
        <taxon>Paraburkholderia</taxon>
    </lineage>
</organism>
<proteinExistence type="predicted"/>
<keyword evidence="1" id="KW-0813">Transport</keyword>
<keyword evidence="5 7" id="KW-0067">ATP-binding</keyword>
<dbReference type="PROSITE" id="PS50893">
    <property type="entry name" value="ABC_TRANSPORTER_2"/>
    <property type="match status" value="1"/>
</dbReference>
<keyword evidence="8" id="KW-1185">Reference proteome</keyword>
<keyword evidence="3" id="KW-0997">Cell inner membrane</keyword>
<dbReference type="InterPro" id="IPR032823">
    <property type="entry name" value="BCA_ABC_TP_C"/>
</dbReference>
<evidence type="ECO:0000256" key="1">
    <source>
        <dbReference type="ARBA" id="ARBA00022448"/>
    </source>
</evidence>
<dbReference type="CDD" id="cd03219">
    <property type="entry name" value="ABC_Mj1267_LivG_branched"/>
    <property type="match status" value="1"/>
</dbReference>
<dbReference type="InterPro" id="IPR027417">
    <property type="entry name" value="P-loop_NTPase"/>
</dbReference>
<gene>
    <name evidence="7" type="ORF">E1956_18205</name>
</gene>
<dbReference type="KEGG" id="ppai:E1956_18205"/>
<name>A0A4P7CYE0_9BURK</name>
<accession>A0A4P7CYE0</accession>
<evidence type="ECO:0000256" key="3">
    <source>
        <dbReference type="ARBA" id="ARBA00022519"/>
    </source>
</evidence>
<dbReference type="PANTHER" id="PTHR45772:SF3">
    <property type="entry name" value="ABC TRANSPORTER ATP-BINDING PROTEIN"/>
    <property type="match status" value="1"/>
</dbReference>
<protein>
    <submittedName>
        <fullName evidence="7">ABC transporter ATP-binding protein</fullName>
    </submittedName>
</protein>
<dbReference type="SUPFAM" id="SSF52540">
    <property type="entry name" value="P-loop containing nucleoside triphosphate hydrolases"/>
    <property type="match status" value="1"/>
</dbReference>
<evidence type="ECO:0000256" key="5">
    <source>
        <dbReference type="ARBA" id="ARBA00022840"/>
    </source>
</evidence>
<reference evidence="7 8" key="1">
    <citation type="submission" date="2019-03" db="EMBL/GenBank/DDBJ databases">
        <title>Paraburkholderia sp. 7MH5, isolated from subtropical forest soil.</title>
        <authorList>
            <person name="Gao Z.-H."/>
            <person name="Qiu L.-H."/>
        </authorList>
    </citation>
    <scope>NUCLEOTIDE SEQUENCE [LARGE SCALE GENOMIC DNA]</scope>
    <source>
        <strain evidence="7 8">7MH5</strain>
    </source>
</reference>
<dbReference type="Pfam" id="PF00005">
    <property type="entry name" value="ABC_tran"/>
    <property type="match status" value="1"/>
</dbReference>
<dbReference type="InterPro" id="IPR051120">
    <property type="entry name" value="ABC_AA/LPS_Transport"/>
</dbReference>
<dbReference type="Pfam" id="PF12399">
    <property type="entry name" value="BCA_ABC_TP_C"/>
    <property type="match status" value="1"/>
</dbReference>
<sequence length="275" mass="29779">MNAAIPPNSGARTEDAVLRLTAVRKAFGATEIIRGVDWSIRAGECHVLIGPNGAGKSTLFHLISGRYSANSGTIHLHGKDITKLSASRISRAGLGRSFQTNNLFDRLSVFENARMGALRAVGYGPSFWRRLPRGGAADRRALSVLEEVGLLEHCHKPAGLLAYADQRALEIALALAGGQQVLLLDEPTAGMNREETHRIIGLLKRLREADPNRTIVIIEHDMDVVFELADRISVLVYGEIIASDRPASVRADPRVQAAYVGIAPPTAKEPIACQR</sequence>
<dbReference type="Gene3D" id="3.40.50.300">
    <property type="entry name" value="P-loop containing nucleotide triphosphate hydrolases"/>
    <property type="match status" value="1"/>
</dbReference>
<evidence type="ECO:0000256" key="2">
    <source>
        <dbReference type="ARBA" id="ARBA00022475"/>
    </source>
</evidence>
<dbReference type="GO" id="GO:0016887">
    <property type="term" value="F:ATP hydrolysis activity"/>
    <property type="evidence" value="ECO:0007669"/>
    <property type="project" value="InterPro"/>
</dbReference>
<dbReference type="GO" id="GO:0005886">
    <property type="term" value="C:plasma membrane"/>
    <property type="evidence" value="ECO:0007669"/>
    <property type="project" value="TreeGrafter"/>
</dbReference>
<dbReference type="InterPro" id="IPR003593">
    <property type="entry name" value="AAA+_ATPase"/>
</dbReference>
<dbReference type="SMART" id="SM00382">
    <property type="entry name" value="AAA"/>
    <property type="match status" value="1"/>
</dbReference>
<evidence type="ECO:0000313" key="8">
    <source>
        <dbReference type="Proteomes" id="UP000295727"/>
    </source>
</evidence>
<keyword evidence="2" id="KW-1003">Cell membrane</keyword>
<dbReference type="AlphaFoldDB" id="A0A4P7CYE0"/>
<dbReference type="GO" id="GO:0005524">
    <property type="term" value="F:ATP binding"/>
    <property type="evidence" value="ECO:0007669"/>
    <property type="project" value="UniProtKB-KW"/>
</dbReference>
<evidence type="ECO:0000256" key="4">
    <source>
        <dbReference type="ARBA" id="ARBA00022741"/>
    </source>
</evidence>
<dbReference type="RefSeq" id="WP_134751621.1">
    <property type="nucleotide sequence ID" value="NZ_CP038149.1"/>
</dbReference>
<feature type="domain" description="ABC transporter" evidence="6">
    <location>
        <begin position="18"/>
        <end position="262"/>
    </location>
</feature>
<keyword evidence="3" id="KW-0472">Membrane</keyword>
<dbReference type="EMBL" id="CP038149">
    <property type="protein sequence ID" value="QBQ99151.1"/>
    <property type="molecule type" value="Genomic_DNA"/>
</dbReference>